<protein>
    <recommendedName>
        <fullName evidence="7">Universal stress protein UspA</fullName>
    </recommendedName>
</protein>
<dbReference type="InterPro" id="IPR006016">
    <property type="entry name" value="UspA"/>
</dbReference>
<dbReference type="CDD" id="cd00293">
    <property type="entry name" value="USP-like"/>
    <property type="match status" value="1"/>
</dbReference>
<evidence type="ECO:0000313" key="6">
    <source>
        <dbReference type="Proteomes" id="UP000742786"/>
    </source>
</evidence>
<evidence type="ECO:0008006" key="7">
    <source>
        <dbReference type="Google" id="ProtNLM"/>
    </source>
</evidence>
<dbReference type="Proteomes" id="UP000742786">
    <property type="component" value="Unassembled WGS sequence"/>
</dbReference>
<dbReference type="InterPro" id="IPR006015">
    <property type="entry name" value="Universal_stress_UspA"/>
</dbReference>
<dbReference type="InterPro" id="IPR014729">
    <property type="entry name" value="Rossmann-like_a/b/a_fold"/>
</dbReference>
<dbReference type="PRINTS" id="PR01438">
    <property type="entry name" value="UNVRSLSTRESS"/>
</dbReference>
<dbReference type="InterPro" id="IPR012312">
    <property type="entry name" value="Hemerythrin-like"/>
</dbReference>
<evidence type="ECO:0000259" key="4">
    <source>
        <dbReference type="Pfam" id="PF01814"/>
    </source>
</evidence>
<dbReference type="EMBL" id="CAJQUM010000001">
    <property type="protein sequence ID" value="CAG4883669.1"/>
    <property type="molecule type" value="Genomic_DNA"/>
</dbReference>
<sequence>MSADSYSGQESCKPVAVEKGVAMYRHLLVPIDETDLSTVTVGNAVELARALGARITFFHAQINRSSSFLINASENAGYNFQEQAGELLTKAEAAAQAQGVACAVASSVSDSLYQAIIDAAGEANCDLIFMASHGLRSNMGMTLGSQTLQVLMNSEIPVLVSSTRNLPIQTLAIGIIRNEHRLLAEVLRAWLHLGSTSIAAGGAPLDHQLLREMVHYIKAFPVALHHPKETEYLFARLRERTNEFDAELDELERQHERDRELADALAESVESYCAGKLGVAELDAAVNRYAHFMWEHMGREEGVILPAAQRELTDNDWNELNEAFSKNGDPRFSGTADANFRQLYSRIVALVPSPDGK</sequence>
<proteinExistence type="inferred from homology"/>
<accession>A0A916J2U0</accession>
<dbReference type="RefSeq" id="WP_220635605.1">
    <property type="nucleotide sequence ID" value="NZ_CAJQUM010000001.1"/>
</dbReference>
<evidence type="ECO:0000313" key="5">
    <source>
        <dbReference type="EMBL" id="CAG4883669.1"/>
    </source>
</evidence>
<dbReference type="SUPFAM" id="SSF52402">
    <property type="entry name" value="Adenine nucleotide alpha hydrolases-like"/>
    <property type="match status" value="1"/>
</dbReference>
<feature type="coiled-coil region" evidence="2">
    <location>
        <begin position="234"/>
        <end position="268"/>
    </location>
</feature>
<dbReference type="AlphaFoldDB" id="A0A916J2U0"/>
<gene>
    <name evidence="5" type="ORF">GTOL_11552</name>
</gene>
<dbReference type="GO" id="GO:0005886">
    <property type="term" value="C:plasma membrane"/>
    <property type="evidence" value="ECO:0007669"/>
    <property type="project" value="TreeGrafter"/>
</dbReference>
<comment type="caution">
    <text evidence="5">The sequence shown here is derived from an EMBL/GenBank/DDBJ whole genome shotgun (WGS) entry which is preliminary data.</text>
</comment>
<evidence type="ECO:0000256" key="1">
    <source>
        <dbReference type="ARBA" id="ARBA00008791"/>
    </source>
</evidence>
<evidence type="ECO:0000259" key="3">
    <source>
        <dbReference type="Pfam" id="PF00582"/>
    </source>
</evidence>
<feature type="domain" description="Hemerythrin-like" evidence="4">
    <location>
        <begin position="173"/>
        <end position="308"/>
    </location>
</feature>
<dbReference type="Pfam" id="PF00582">
    <property type="entry name" value="Usp"/>
    <property type="match status" value="1"/>
</dbReference>
<name>A0A916J2U0_9PROT</name>
<dbReference type="PANTHER" id="PTHR39966:SF1">
    <property type="entry name" value="HEMERYTHRIN-LIKE DOMAIN-CONTAINING PROTEIN"/>
    <property type="match status" value="1"/>
</dbReference>
<dbReference type="PANTHER" id="PTHR39966">
    <property type="entry name" value="BLL2471 PROTEIN-RELATED"/>
    <property type="match status" value="1"/>
</dbReference>
<comment type="similarity">
    <text evidence="1">Belongs to the universal stress protein A family.</text>
</comment>
<dbReference type="Gene3D" id="3.40.50.620">
    <property type="entry name" value="HUPs"/>
    <property type="match status" value="1"/>
</dbReference>
<dbReference type="Gene3D" id="1.20.120.520">
    <property type="entry name" value="nmb1532 protein domain like"/>
    <property type="match status" value="1"/>
</dbReference>
<reference evidence="5" key="1">
    <citation type="submission" date="2021-04" db="EMBL/GenBank/DDBJ databases">
        <authorList>
            <person name="Hornung B."/>
        </authorList>
    </citation>
    <scope>NUCLEOTIDE SEQUENCE</scope>
    <source>
        <strain evidence="5">G5G6</strain>
    </source>
</reference>
<keyword evidence="6" id="KW-1185">Reference proteome</keyword>
<organism evidence="5 6">
    <name type="scientific">Georgfuchsia toluolica</name>
    <dbReference type="NCBI Taxonomy" id="424218"/>
    <lineage>
        <taxon>Bacteria</taxon>
        <taxon>Pseudomonadati</taxon>
        <taxon>Pseudomonadota</taxon>
        <taxon>Betaproteobacteria</taxon>
        <taxon>Nitrosomonadales</taxon>
        <taxon>Sterolibacteriaceae</taxon>
        <taxon>Georgfuchsia</taxon>
    </lineage>
</organism>
<dbReference type="CDD" id="cd12108">
    <property type="entry name" value="Hr-like"/>
    <property type="match status" value="1"/>
</dbReference>
<evidence type="ECO:0000256" key="2">
    <source>
        <dbReference type="SAM" id="Coils"/>
    </source>
</evidence>
<dbReference type="Pfam" id="PF01814">
    <property type="entry name" value="Hemerythrin"/>
    <property type="match status" value="1"/>
</dbReference>
<keyword evidence="2" id="KW-0175">Coiled coil</keyword>
<feature type="domain" description="UspA" evidence="3">
    <location>
        <begin position="23"/>
        <end position="160"/>
    </location>
</feature>